<protein>
    <submittedName>
        <fullName evidence="3">Signal transduction histidine kinase</fullName>
    </submittedName>
</protein>
<dbReference type="InterPro" id="IPR015943">
    <property type="entry name" value="WD40/YVTN_repeat-like_dom_sf"/>
</dbReference>
<feature type="domain" description="Histidine kinase" evidence="2">
    <location>
        <begin position="754"/>
        <end position="971"/>
    </location>
</feature>
<dbReference type="STRING" id="659014.SAMN04487996_116100"/>
<dbReference type="InterPro" id="IPR036890">
    <property type="entry name" value="HATPase_C_sf"/>
</dbReference>
<dbReference type="InterPro" id="IPR013783">
    <property type="entry name" value="Ig-like_fold"/>
</dbReference>
<dbReference type="InterPro" id="IPR003594">
    <property type="entry name" value="HATPase_dom"/>
</dbReference>
<dbReference type="Pfam" id="PF02518">
    <property type="entry name" value="HATPase_c"/>
    <property type="match status" value="1"/>
</dbReference>
<dbReference type="AlphaFoldDB" id="A0A1G7SGL8"/>
<dbReference type="SUPFAM" id="SSF63829">
    <property type="entry name" value="Calcium-dependent phosphotriesterase"/>
    <property type="match status" value="1"/>
</dbReference>
<evidence type="ECO:0000313" key="3">
    <source>
        <dbReference type="EMBL" id="SDG22081.1"/>
    </source>
</evidence>
<name>A0A1G7SGL8_9BACT</name>
<keyword evidence="3" id="KW-0418">Kinase</keyword>
<evidence type="ECO:0000313" key="4">
    <source>
        <dbReference type="Proteomes" id="UP000198748"/>
    </source>
</evidence>
<dbReference type="EMBL" id="FNAN01000016">
    <property type="protein sequence ID" value="SDG22081.1"/>
    <property type="molecule type" value="Genomic_DNA"/>
</dbReference>
<evidence type="ECO:0000256" key="1">
    <source>
        <dbReference type="ARBA" id="ARBA00022553"/>
    </source>
</evidence>
<dbReference type="InterPro" id="IPR036097">
    <property type="entry name" value="HisK_dim/P_sf"/>
</dbReference>
<dbReference type="Proteomes" id="UP000198748">
    <property type="component" value="Unassembled WGS sequence"/>
</dbReference>
<dbReference type="PROSITE" id="PS50109">
    <property type="entry name" value="HIS_KIN"/>
    <property type="match status" value="1"/>
</dbReference>
<organism evidence="3 4">
    <name type="scientific">Dyadobacter soli</name>
    <dbReference type="NCBI Taxonomy" id="659014"/>
    <lineage>
        <taxon>Bacteria</taxon>
        <taxon>Pseudomonadati</taxon>
        <taxon>Bacteroidota</taxon>
        <taxon>Cytophagia</taxon>
        <taxon>Cytophagales</taxon>
        <taxon>Spirosomataceae</taxon>
        <taxon>Dyadobacter</taxon>
    </lineage>
</organism>
<sequence>MTHFNSDNGLPQNSIMFAEVDKDGFLWLATQAGLVRYDGQRFRVFDNYNSALVSNRYTTLGKGSDGNIYCMDDLYRASFHSHEKGFSEPKRIDGLITTTVGTLIDFNELDMGELIPGTSEVVAKSLMEPLHFAFHPVGEGKGFIAWKYKIGYVSNKKVQWAQIQDFPRPKGLTVGVVGNKLCHVLRNGEVALIDSNGVETRQKVPVSFPAEKSLVNLNSVAFFKQEHQTLLNLDGAIYEVSLVGGKLKCHHLITIKNVSYITCMRYYPEQGLLIVGANTQGLFVFRKQNMRSFGKDAAFGDAFYALAPYGDDQVFSPIGELPGSPVALAGYEGFDRHAVLRDRNRHYWYANGLTLYETDEKLRALRDIPLQEVLTGINEDENGTIWLNQGLTYFGRLKDGKFVRYALKGVTGKNIQSFIPLGNQTFWLVGRGLCMWIDVKHGKQRIYHEFDNIELRTVYRDKKGNLWLGSYGQGYFLFHNGRFTKMPEDPAHHLRMVHGFLEDQRGFIWMSTNNGLFQCALNDLYDYASGKSKQVYHHYYGKETGLKTTEFNGGCSPSALRMASGRFAFPSMNGVVVFHPDSIKTVLPTSKIFIEQVMLDGAPAGRQALLQIAPSFKRLELTVSSPYFGNPNNLNIQYNVEGLDDRWYPLPENNRIVLNTLQYGSYKLRLRKEGGFGTGNYIMAGLPLVVMPFFYQTWLFYLLIVAFVIAAIVVFIKMRYRYLLRQRNRLETEVKDRTRELAYQSKLMEKLTVSIAHDLKSPLYFLSKVTGHLRDNVQRDNFDGIERTSSEIKNTADQLYQFAEEFNLWASSFTQGFSVNKTSFPLGDLLEELRLFFQEMLDANDNRLTFPAHGQYTLHTDRALLKVILRNIIDNANKHSRGCDISISASGQADEYVTLTIADTGNGMSEPVLKRIHDRIAQASTAAGIERNSRLGYQMIIDFANRLDANLNVQSERGAGTSVTLRLQGSVNGPELSQNLAEQVVGAR</sequence>
<keyword evidence="4" id="KW-1185">Reference proteome</keyword>
<keyword evidence="3" id="KW-0808">Transferase</keyword>
<reference evidence="4" key="1">
    <citation type="submission" date="2016-10" db="EMBL/GenBank/DDBJ databases">
        <authorList>
            <person name="Varghese N."/>
            <person name="Submissions S."/>
        </authorList>
    </citation>
    <scope>NUCLEOTIDE SEQUENCE [LARGE SCALE GENOMIC DNA]</scope>
    <source>
        <strain evidence="4">DSM 25329</strain>
    </source>
</reference>
<proteinExistence type="predicted"/>
<dbReference type="Gene3D" id="3.30.565.10">
    <property type="entry name" value="Histidine kinase-like ATPase, C-terminal domain"/>
    <property type="match status" value="1"/>
</dbReference>
<dbReference type="SUPFAM" id="SSF55874">
    <property type="entry name" value="ATPase domain of HSP90 chaperone/DNA topoisomerase II/histidine kinase"/>
    <property type="match status" value="1"/>
</dbReference>
<dbReference type="GO" id="GO:0000155">
    <property type="term" value="F:phosphorelay sensor kinase activity"/>
    <property type="evidence" value="ECO:0007669"/>
    <property type="project" value="InterPro"/>
</dbReference>
<dbReference type="SMART" id="SM00387">
    <property type="entry name" value="HATPase_c"/>
    <property type="match status" value="1"/>
</dbReference>
<evidence type="ECO:0000259" key="2">
    <source>
        <dbReference type="PROSITE" id="PS50109"/>
    </source>
</evidence>
<accession>A0A1G7SGL8</accession>
<dbReference type="InterPro" id="IPR005467">
    <property type="entry name" value="His_kinase_dom"/>
</dbReference>
<dbReference type="Gene3D" id="2.130.10.10">
    <property type="entry name" value="YVTN repeat-like/Quinoprotein amine dehydrogenase"/>
    <property type="match status" value="2"/>
</dbReference>
<keyword evidence="1" id="KW-0597">Phosphoprotein</keyword>
<dbReference type="PANTHER" id="PTHR43547">
    <property type="entry name" value="TWO-COMPONENT HISTIDINE KINASE"/>
    <property type="match status" value="1"/>
</dbReference>
<dbReference type="Gene3D" id="2.60.40.10">
    <property type="entry name" value="Immunoglobulins"/>
    <property type="match status" value="1"/>
</dbReference>
<gene>
    <name evidence="3" type="ORF">SAMN04487996_116100</name>
</gene>
<dbReference type="PANTHER" id="PTHR43547:SF2">
    <property type="entry name" value="HYBRID SIGNAL TRANSDUCTION HISTIDINE KINASE C"/>
    <property type="match status" value="1"/>
</dbReference>
<dbReference type="SUPFAM" id="SSF47384">
    <property type="entry name" value="Homodimeric domain of signal transducing histidine kinase"/>
    <property type="match status" value="1"/>
</dbReference>